<accession>A0ABN8DV01</accession>
<dbReference type="InterPro" id="IPR012340">
    <property type="entry name" value="NA-bd_OB-fold"/>
</dbReference>
<evidence type="ECO:0000256" key="1">
    <source>
        <dbReference type="ARBA" id="ARBA00022515"/>
    </source>
</evidence>
<dbReference type="PROSITE" id="PS50935">
    <property type="entry name" value="SSB"/>
    <property type="match status" value="1"/>
</dbReference>
<reference evidence="5" key="1">
    <citation type="submission" date="2021-11" db="EMBL/GenBank/DDBJ databases">
        <authorList>
            <person name="Rodrigo-Torres L."/>
            <person name="Arahal R. D."/>
            <person name="Lucena T."/>
        </authorList>
    </citation>
    <scope>NUCLEOTIDE SEQUENCE</scope>
    <source>
        <strain evidence="5">CECT 7929</strain>
    </source>
</reference>
<keyword evidence="3 4" id="KW-0238">DNA-binding</keyword>
<comment type="similarity">
    <text evidence="4">Belongs to the PriB family.</text>
</comment>
<dbReference type="PIRSF" id="PIRSF003135">
    <property type="entry name" value="Primosomal_n"/>
    <property type="match status" value="1"/>
</dbReference>
<dbReference type="HAMAP" id="MF_00720">
    <property type="entry name" value="PriB"/>
    <property type="match status" value="1"/>
</dbReference>
<dbReference type="NCBIfam" id="TIGR04418">
    <property type="entry name" value="PriB_gamma"/>
    <property type="match status" value="1"/>
</dbReference>
<dbReference type="Pfam" id="PF22657">
    <property type="entry name" value="SSB_1"/>
    <property type="match status" value="1"/>
</dbReference>
<evidence type="ECO:0000313" key="6">
    <source>
        <dbReference type="Proteomes" id="UP000838672"/>
    </source>
</evidence>
<dbReference type="SUPFAM" id="SSF50249">
    <property type="entry name" value="Nucleic acid-binding proteins"/>
    <property type="match status" value="1"/>
</dbReference>
<keyword evidence="6" id="KW-1185">Reference proteome</keyword>
<protein>
    <recommendedName>
        <fullName evidence="4">Replication restart protein PriB</fullName>
    </recommendedName>
</protein>
<dbReference type="Gene3D" id="2.40.50.140">
    <property type="entry name" value="Nucleic acid-binding proteins"/>
    <property type="match status" value="1"/>
</dbReference>
<dbReference type="InterPro" id="IPR000424">
    <property type="entry name" value="Primosome_PriB/ssb"/>
</dbReference>
<evidence type="ECO:0000313" key="5">
    <source>
        <dbReference type="EMBL" id="CAH0534602.1"/>
    </source>
</evidence>
<name>A0ABN8DV01_9VIBR</name>
<dbReference type="Proteomes" id="UP000838672">
    <property type="component" value="Unassembled WGS sequence"/>
</dbReference>
<proteinExistence type="inferred from homology"/>
<dbReference type="InterPro" id="IPR023646">
    <property type="entry name" value="Prisomal_replication_PriB"/>
</dbReference>
<keyword evidence="2 4" id="KW-0235">DNA replication</keyword>
<dbReference type="RefSeq" id="WP_237467501.1">
    <property type="nucleotide sequence ID" value="NZ_CAKLDI010000001.1"/>
</dbReference>
<evidence type="ECO:0000256" key="3">
    <source>
        <dbReference type="ARBA" id="ARBA00023125"/>
    </source>
</evidence>
<comment type="caution">
    <text evidence="5">The sequence shown here is derived from an EMBL/GenBank/DDBJ whole genome shotgun (WGS) entry which is preliminary data.</text>
</comment>
<evidence type="ECO:0000256" key="4">
    <source>
        <dbReference type="HAMAP-Rule" id="MF_00720"/>
    </source>
</evidence>
<sequence>MTNRMVLDGTLVKGPIRHQSPAGIQHCKFWLEHRSNQQEAGLSRQAYCRMPVVYSGAASHAFTENLVIGKSIRVVGFVSQHKTNQGLPMLVLHAEHIESL</sequence>
<comment type="subunit">
    <text evidence="4">Homodimer. Interacts with PriA and DnaT. Component of the replication restart primosome. Primosome assembly occurs via a 'hand-off' mechanism. PriA binds to replication forks, subsequently PriB then DnaT bind; DnaT then displaces ssDNA to generate the helicase loading substrate.</text>
</comment>
<keyword evidence="1 4" id="KW-0639">Primosome</keyword>
<dbReference type="EMBL" id="CAKLDI010000001">
    <property type="protein sequence ID" value="CAH0534602.1"/>
    <property type="molecule type" value="Genomic_DNA"/>
</dbReference>
<comment type="function">
    <text evidence="4">Involved in the restart of stalled replication forks, which reloads the replicative helicase on sites other than the origin of replication; the PriA-PriB pathway is the major replication restart pathway. During primosome assembly it facilitates complex formation between PriA and DnaT on DNA; stabilizes PriA on DNA. Stimulates the DNA unwinding activity of PriA helicase.</text>
</comment>
<gene>
    <name evidence="4 5" type="primary">priB</name>
    <name evidence="5" type="ORF">VST7929_02546</name>
</gene>
<evidence type="ECO:0000256" key="2">
    <source>
        <dbReference type="ARBA" id="ARBA00022705"/>
    </source>
</evidence>
<organism evidence="5 6">
    <name type="scientific">Vibrio stylophorae</name>
    <dbReference type="NCBI Taxonomy" id="659351"/>
    <lineage>
        <taxon>Bacteria</taxon>
        <taxon>Pseudomonadati</taxon>
        <taxon>Pseudomonadota</taxon>
        <taxon>Gammaproteobacteria</taxon>
        <taxon>Vibrionales</taxon>
        <taxon>Vibrionaceae</taxon>
        <taxon>Vibrio</taxon>
    </lineage>
</organism>